<sequence length="184" mass="19607">MDQLPPILVLLAVFALLLGLMALGWRRRARRQLAAGLPAPAPAPDPGSWTPSPEDPAPAPGVYVSTTLAEQHLERVTAHGLGARSRVLVSRGRDAQGRAGWRLDREGAPSLLVPAAAVQAVTTAPGMVGKWMGGDALLVLRWRLGGTLLDTGLRLDSRDDHERLLRPAPDLPDPSAPISRKETP</sequence>
<feature type="transmembrane region" description="Helical" evidence="2">
    <location>
        <begin position="6"/>
        <end position="25"/>
    </location>
</feature>
<dbReference type="HOGENOM" id="CLU_114150_0_0_11"/>
<dbReference type="PATRIC" id="fig|396014.3.peg.481"/>
<gene>
    <name evidence="4" type="ORF">BF93_07445</name>
</gene>
<evidence type="ECO:0000313" key="4">
    <source>
        <dbReference type="EMBL" id="EWS82846.1"/>
    </source>
</evidence>
<evidence type="ECO:0000256" key="2">
    <source>
        <dbReference type="SAM" id="Phobius"/>
    </source>
</evidence>
<keyword evidence="5" id="KW-1185">Reference proteome</keyword>
<dbReference type="Pfam" id="PF25362">
    <property type="entry name" value="bPH_11"/>
    <property type="match status" value="1"/>
</dbReference>
<dbReference type="EMBL" id="JDYK01000002">
    <property type="protein sequence ID" value="EWS82846.1"/>
    <property type="molecule type" value="Genomic_DNA"/>
</dbReference>
<evidence type="ECO:0000313" key="5">
    <source>
        <dbReference type="Proteomes" id="UP000023067"/>
    </source>
</evidence>
<dbReference type="STRING" id="396014.BF93_07445"/>
<dbReference type="OrthoDB" id="3826692at2"/>
<dbReference type="AlphaFoldDB" id="Z9JYE9"/>
<protein>
    <submittedName>
        <fullName evidence="4">Transporter</fullName>
    </submittedName>
</protein>
<feature type="domain" description="PH" evidence="3">
    <location>
        <begin position="55"/>
        <end position="165"/>
    </location>
</feature>
<name>Z9JYE9_9MICO</name>
<evidence type="ECO:0000259" key="3">
    <source>
        <dbReference type="Pfam" id="PF25362"/>
    </source>
</evidence>
<dbReference type="eggNOG" id="ENOG5032E0G">
    <property type="taxonomic scope" value="Bacteria"/>
</dbReference>
<organism evidence="4 5">
    <name type="scientific">Brachybacterium phenoliresistens</name>
    <dbReference type="NCBI Taxonomy" id="396014"/>
    <lineage>
        <taxon>Bacteria</taxon>
        <taxon>Bacillati</taxon>
        <taxon>Actinomycetota</taxon>
        <taxon>Actinomycetes</taxon>
        <taxon>Micrococcales</taxon>
        <taxon>Dermabacteraceae</taxon>
        <taxon>Brachybacterium</taxon>
    </lineage>
</organism>
<dbReference type="RefSeq" id="WP_051486424.1">
    <property type="nucleotide sequence ID" value="NZ_BAAAOW010000001.1"/>
</dbReference>
<dbReference type="Proteomes" id="UP000023067">
    <property type="component" value="Unassembled WGS sequence"/>
</dbReference>
<keyword evidence="2" id="KW-1133">Transmembrane helix</keyword>
<reference evidence="4 5" key="1">
    <citation type="submission" date="2014-02" db="EMBL/GenBank/DDBJ databases">
        <title>Genome sequence of Brachybacterium phenoliresistens strain W13A50.</title>
        <authorList>
            <person name="Wang X."/>
        </authorList>
    </citation>
    <scope>NUCLEOTIDE SEQUENCE [LARGE SCALE GENOMIC DNA]</scope>
    <source>
        <strain evidence="4 5">W13A50</strain>
    </source>
</reference>
<keyword evidence="2" id="KW-0812">Transmembrane</keyword>
<feature type="region of interest" description="Disordered" evidence="1">
    <location>
        <begin position="163"/>
        <end position="184"/>
    </location>
</feature>
<accession>Z9JYE9</accession>
<keyword evidence="2" id="KW-0472">Membrane</keyword>
<dbReference type="InterPro" id="IPR057446">
    <property type="entry name" value="PH_bac"/>
</dbReference>
<evidence type="ECO:0000256" key="1">
    <source>
        <dbReference type="SAM" id="MobiDB-lite"/>
    </source>
</evidence>
<feature type="region of interest" description="Disordered" evidence="1">
    <location>
        <begin position="37"/>
        <end position="61"/>
    </location>
</feature>
<comment type="caution">
    <text evidence="4">The sequence shown here is derived from an EMBL/GenBank/DDBJ whole genome shotgun (WGS) entry which is preliminary data.</text>
</comment>
<proteinExistence type="predicted"/>